<sequence length="81" mass="9257">MHHLYFKSRTGIVTSGWQAIYAVSKAQTQKSAKRGTTFYQGPAEDLSINSSNVVQNEGKRIHYIKRRWLEGNLKVFVPFAL</sequence>
<dbReference type="Proteomes" id="UP000827092">
    <property type="component" value="Unassembled WGS sequence"/>
</dbReference>
<dbReference type="EMBL" id="JAFNEN010000030">
    <property type="protein sequence ID" value="KAG8199152.1"/>
    <property type="molecule type" value="Genomic_DNA"/>
</dbReference>
<evidence type="ECO:0000313" key="1">
    <source>
        <dbReference type="EMBL" id="KAG8199152.1"/>
    </source>
</evidence>
<reference evidence="1 2" key="1">
    <citation type="journal article" date="2022" name="Nat. Ecol. Evol.">
        <title>A masculinizing supergene underlies an exaggerated male reproductive morph in a spider.</title>
        <authorList>
            <person name="Hendrickx F."/>
            <person name="De Corte Z."/>
            <person name="Sonet G."/>
            <person name="Van Belleghem S.M."/>
            <person name="Kostlbacher S."/>
            <person name="Vangestel C."/>
        </authorList>
    </citation>
    <scope>NUCLEOTIDE SEQUENCE [LARGE SCALE GENOMIC DNA]</scope>
    <source>
        <strain evidence="1">W744_W776</strain>
    </source>
</reference>
<dbReference type="AlphaFoldDB" id="A0AAV6VQQ8"/>
<accession>A0AAV6VQQ8</accession>
<organism evidence="1 2">
    <name type="scientific">Oedothorax gibbosus</name>
    <dbReference type="NCBI Taxonomy" id="931172"/>
    <lineage>
        <taxon>Eukaryota</taxon>
        <taxon>Metazoa</taxon>
        <taxon>Ecdysozoa</taxon>
        <taxon>Arthropoda</taxon>
        <taxon>Chelicerata</taxon>
        <taxon>Arachnida</taxon>
        <taxon>Araneae</taxon>
        <taxon>Araneomorphae</taxon>
        <taxon>Entelegynae</taxon>
        <taxon>Araneoidea</taxon>
        <taxon>Linyphiidae</taxon>
        <taxon>Erigoninae</taxon>
        <taxon>Oedothorax</taxon>
    </lineage>
</organism>
<name>A0AAV6VQQ8_9ARAC</name>
<gene>
    <name evidence="1" type="ORF">JTE90_015983</name>
</gene>
<protein>
    <submittedName>
        <fullName evidence="1">Uncharacterized protein</fullName>
    </submittedName>
</protein>
<evidence type="ECO:0000313" key="2">
    <source>
        <dbReference type="Proteomes" id="UP000827092"/>
    </source>
</evidence>
<proteinExistence type="predicted"/>
<comment type="caution">
    <text evidence="1">The sequence shown here is derived from an EMBL/GenBank/DDBJ whole genome shotgun (WGS) entry which is preliminary data.</text>
</comment>
<keyword evidence="2" id="KW-1185">Reference proteome</keyword>